<name>A0A0C3FCU1_PILCF</name>
<protein>
    <submittedName>
        <fullName evidence="1">Uncharacterized protein</fullName>
    </submittedName>
</protein>
<evidence type="ECO:0000313" key="1">
    <source>
        <dbReference type="EMBL" id="KIM82525.1"/>
    </source>
</evidence>
<accession>A0A0C3FCU1</accession>
<dbReference type="HOGENOM" id="CLU_2027611_0_0_1"/>
<proteinExistence type="predicted"/>
<gene>
    <name evidence="1" type="ORF">PILCRDRAFT_465191</name>
</gene>
<dbReference type="AlphaFoldDB" id="A0A0C3FCU1"/>
<dbReference type="EMBL" id="KN832994">
    <property type="protein sequence ID" value="KIM82525.1"/>
    <property type="molecule type" value="Genomic_DNA"/>
</dbReference>
<evidence type="ECO:0000313" key="2">
    <source>
        <dbReference type="Proteomes" id="UP000054166"/>
    </source>
</evidence>
<reference evidence="1 2" key="1">
    <citation type="submission" date="2014-04" db="EMBL/GenBank/DDBJ databases">
        <authorList>
            <consortium name="DOE Joint Genome Institute"/>
            <person name="Kuo A."/>
            <person name="Tarkka M."/>
            <person name="Buscot F."/>
            <person name="Kohler A."/>
            <person name="Nagy L.G."/>
            <person name="Floudas D."/>
            <person name="Copeland A."/>
            <person name="Barry K.W."/>
            <person name="Cichocki N."/>
            <person name="Veneault-Fourrey C."/>
            <person name="LaButti K."/>
            <person name="Lindquist E.A."/>
            <person name="Lipzen A."/>
            <person name="Lundell T."/>
            <person name="Morin E."/>
            <person name="Murat C."/>
            <person name="Sun H."/>
            <person name="Tunlid A."/>
            <person name="Henrissat B."/>
            <person name="Grigoriev I.V."/>
            <person name="Hibbett D.S."/>
            <person name="Martin F."/>
            <person name="Nordberg H.P."/>
            <person name="Cantor M.N."/>
            <person name="Hua S.X."/>
        </authorList>
    </citation>
    <scope>NUCLEOTIDE SEQUENCE [LARGE SCALE GENOMIC DNA]</scope>
    <source>
        <strain evidence="1 2">F 1598</strain>
    </source>
</reference>
<dbReference type="InParanoid" id="A0A0C3FCU1"/>
<dbReference type="Proteomes" id="UP000054166">
    <property type="component" value="Unassembled WGS sequence"/>
</dbReference>
<organism evidence="1 2">
    <name type="scientific">Piloderma croceum (strain F 1598)</name>
    <dbReference type="NCBI Taxonomy" id="765440"/>
    <lineage>
        <taxon>Eukaryota</taxon>
        <taxon>Fungi</taxon>
        <taxon>Dikarya</taxon>
        <taxon>Basidiomycota</taxon>
        <taxon>Agaricomycotina</taxon>
        <taxon>Agaricomycetes</taxon>
        <taxon>Agaricomycetidae</taxon>
        <taxon>Atheliales</taxon>
        <taxon>Atheliaceae</taxon>
        <taxon>Piloderma</taxon>
    </lineage>
</organism>
<reference evidence="2" key="2">
    <citation type="submission" date="2015-01" db="EMBL/GenBank/DDBJ databases">
        <title>Evolutionary Origins and Diversification of the Mycorrhizal Mutualists.</title>
        <authorList>
            <consortium name="DOE Joint Genome Institute"/>
            <consortium name="Mycorrhizal Genomics Consortium"/>
            <person name="Kohler A."/>
            <person name="Kuo A."/>
            <person name="Nagy L.G."/>
            <person name="Floudas D."/>
            <person name="Copeland A."/>
            <person name="Barry K.W."/>
            <person name="Cichocki N."/>
            <person name="Veneault-Fourrey C."/>
            <person name="LaButti K."/>
            <person name="Lindquist E.A."/>
            <person name="Lipzen A."/>
            <person name="Lundell T."/>
            <person name="Morin E."/>
            <person name="Murat C."/>
            <person name="Riley R."/>
            <person name="Ohm R."/>
            <person name="Sun H."/>
            <person name="Tunlid A."/>
            <person name="Henrissat B."/>
            <person name="Grigoriev I.V."/>
            <person name="Hibbett D.S."/>
            <person name="Martin F."/>
        </authorList>
    </citation>
    <scope>NUCLEOTIDE SEQUENCE [LARGE SCALE GENOMIC DNA]</scope>
    <source>
        <strain evidence="2">F 1598</strain>
    </source>
</reference>
<keyword evidence="2" id="KW-1185">Reference proteome</keyword>
<sequence length="122" mass="13661">MGEYVLFGHILALKKCCSNATQKERGSTEVGMPLPGGSGGNGYEQNCSEIFRAYLPSISSMDRDFHWKLEGLMSKSHSLVDQPTRNLFHIGTMTMKRLLRKPLQTFDRTSGKSEKTFTSVLL</sequence>